<dbReference type="CDD" id="cd01949">
    <property type="entry name" value="GGDEF"/>
    <property type="match status" value="1"/>
</dbReference>
<dbReference type="SUPFAM" id="SSF141868">
    <property type="entry name" value="EAL domain-like"/>
    <property type="match status" value="1"/>
</dbReference>
<evidence type="ECO:0000256" key="1">
    <source>
        <dbReference type="SAM" id="Coils"/>
    </source>
</evidence>
<dbReference type="CDD" id="cd00130">
    <property type="entry name" value="PAS"/>
    <property type="match status" value="2"/>
</dbReference>
<dbReference type="SUPFAM" id="SSF55781">
    <property type="entry name" value="GAF domain-like"/>
    <property type="match status" value="1"/>
</dbReference>
<evidence type="ECO:0000259" key="3">
    <source>
        <dbReference type="PROSITE" id="PS50113"/>
    </source>
</evidence>
<dbReference type="InterPro" id="IPR001638">
    <property type="entry name" value="Solute-binding_3/MltF_N"/>
</dbReference>
<dbReference type="CDD" id="cd13706">
    <property type="entry name" value="PBP2_HisK_like_1"/>
    <property type="match status" value="1"/>
</dbReference>
<evidence type="ECO:0000259" key="2">
    <source>
        <dbReference type="PROSITE" id="PS50112"/>
    </source>
</evidence>
<dbReference type="SMART" id="SM00062">
    <property type="entry name" value="PBPb"/>
    <property type="match status" value="1"/>
</dbReference>
<accession>A0ABX5F4C4</accession>
<dbReference type="Gene3D" id="3.40.190.10">
    <property type="entry name" value="Periplasmic binding protein-like II"/>
    <property type="match status" value="2"/>
</dbReference>
<dbReference type="PANTHER" id="PTHR44757">
    <property type="entry name" value="DIGUANYLATE CYCLASE DGCP"/>
    <property type="match status" value="1"/>
</dbReference>
<feature type="domain" description="EAL" evidence="4">
    <location>
        <begin position="937"/>
        <end position="1192"/>
    </location>
</feature>
<dbReference type="Pfam" id="PF00497">
    <property type="entry name" value="SBP_bac_3"/>
    <property type="match status" value="1"/>
</dbReference>
<dbReference type="InterPro" id="IPR029787">
    <property type="entry name" value="Nucleotide_cyclase"/>
</dbReference>
<dbReference type="InterPro" id="IPR035919">
    <property type="entry name" value="EAL_sf"/>
</dbReference>
<dbReference type="Pfam" id="PF13185">
    <property type="entry name" value="GAF_2"/>
    <property type="match status" value="1"/>
</dbReference>
<dbReference type="Pfam" id="PF13426">
    <property type="entry name" value="PAS_9"/>
    <property type="match status" value="1"/>
</dbReference>
<dbReference type="PROSITE" id="PS50883">
    <property type="entry name" value="EAL"/>
    <property type="match status" value="1"/>
</dbReference>
<dbReference type="InterPro" id="IPR052155">
    <property type="entry name" value="Biofilm_reg_signaling"/>
</dbReference>
<organism evidence="6 7">
    <name type="scientific">Aphanothece cf. minutissima CCALA 015</name>
    <dbReference type="NCBI Taxonomy" id="2107695"/>
    <lineage>
        <taxon>Bacteria</taxon>
        <taxon>Bacillati</taxon>
        <taxon>Cyanobacteriota</taxon>
        <taxon>Cyanophyceae</taxon>
        <taxon>Oscillatoriophycideae</taxon>
        <taxon>Chroococcales</taxon>
        <taxon>Aphanothecaceae</taxon>
        <taxon>Aphanothece</taxon>
    </lineage>
</organism>
<evidence type="ECO:0000313" key="6">
    <source>
        <dbReference type="EMBL" id="PSB36221.1"/>
    </source>
</evidence>
<protein>
    <submittedName>
        <fullName evidence="6">Bifunctional diguanylate cyclase/phosphodiesterase</fullName>
    </submittedName>
</protein>
<dbReference type="PROSITE" id="PS50113">
    <property type="entry name" value="PAC"/>
    <property type="match status" value="1"/>
</dbReference>
<dbReference type="InterPro" id="IPR000700">
    <property type="entry name" value="PAS-assoc_C"/>
</dbReference>
<reference evidence="6 7" key="1">
    <citation type="submission" date="2018-02" db="EMBL/GenBank/DDBJ databases">
        <authorList>
            <person name="Moore K."/>
            <person name="Momper L."/>
        </authorList>
    </citation>
    <scope>NUCLEOTIDE SEQUENCE [LARGE SCALE GENOMIC DNA]</scope>
    <source>
        <strain evidence="6 7">CCALA 015</strain>
    </source>
</reference>
<dbReference type="InterPro" id="IPR029016">
    <property type="entry name" value="GAF-like_dom_sf"/>
</dbReference>
<dbReference type="InterPro" id="IPR013656">
    <property type="entry name" value="PAS_4"/>
</dbReference>
<gene>
    <name evidence="6" type="ORF">C7B81_14625</name>
</gene>
<dbReference type="SMART" id="SM00267">
    <property type="entry name" value="GGDEF"/>
    <property type="match status" value="1"/>
</dbReference>
<dbReference type="InterPro" id="IPR043128">
    <property type="entry name" value="Rev_trsase/Diguanyl_cyclase"/>
</dbReference>
<dbReference type="NCBIfam" id="TIGR00229">
    <property type="entry name" value="sensory_box"/>
    <property type="match status" value="1"/>
</dbReference>
<dbReference type="Proteomes" id="UP000238218">
    <property type="component" value="Unassembled WGS sequence"/>
</dbReference>
<dbReference type="SUPFAM" id="SSF55073">
    <property type="entry name" value="Nucleotide cyclase"/>
    <property type="match status" value="1"/>
</dbReference>
<dbReference type="InterPro" id="IPR003018">
    <property type="entry name" value="GAF"/>
</dbReference>
<dbReference type="SMART" id="SM00091">
    <property type="entry name" value="PAS"/>
    <property type="match status" value="2"/>
</dbReference>
<dbReference type="SMART" id="SM00052">
    <property type="entry name" value="EAL"/>
    <property type="match status" value="1"/>
</dbReference>
<dbReference type="Gene3D" id="3.30.450.20">
    <property type="entry name" value="PAS domain"/>
    <property type="match status" value="2"/>
</dbReference>
<dbReference type="CDD" id="cd01948">
    <property type="entry name" value="EAL"/>
    <property type="match status" value="1"/>
</dbReference>
<sequence length="1192" mass="132626">MQKNSPEGDQGGATSFFHRFVLPPVRSSFRVSSWTHLLALSCLAVPLTASAKLQAQRPLRVVVSDAFPPISFVDPQGRIQGLARDRWDLWQRRTGIPVELQAMDWLEAQKAVQAGRADVIAAMARTRDREKIYAFTQPYLEVDVRLYYDRRLSGIVDLDTSKAFKVGVRAGDVCIEKLKAAGNRTFRIYPDYSALIEASSSGSLPVFCMNELPANYILAREGLSEEFLQSPPIYTSAMYEAVRKDHTALRDTVIAGFNRISAAEEAAMERKWLGDGVHPRFSWLARHGLQVLGATAAAAGLIALWSASLKLEVRRRTRDLAEARDVLTSTIEAIPDPLIEISADGQILDVHSSRHNLLTRPAEEQVNHSLSEVLPESAAAVVKEALAEAGSRGFSHGKEIQLPLPSGPAWFELSVSQRSLPSQGQPRFLVLSRDITARKQDARRIERLNRLYTALSRSNQAMARLEDGTALLQEICEIAVTYGEMKMAWAGLLNPVGRELRAVAWAGTGTEYLDDLHISIDPDVPHGQGPLGRAMRENRPQWCQDFLNDASLAPWHDRARLYGWGSAAALPLLREGVVVGGLAIYHPDCNAFDEQSQQLLVEMVRDIDLTLSRLNALAMRRRLEQEMAASEAKYRELTESVHDVIWTLDPVTMRYLYVSPSVKRMRGYTPDEVIARPFADSLQPGSGQRMEEQIRSELEEFRQGLRSSEIVSVDEVEQPCKDGSSVWTEVVTKLIRNISTGRIEMHGVSRDITERRFANEQIKRLAYSDQLTGLANRVMLRDRFRHALMLAQKQGGRLALLNLNLDHFQTVNDSLGHAVGDQLLVEVARRLEGELRPGDTLSRTGGDEFLLLLPDTDADGALELVRRLLKTVASPCRVHGETLFTTASIGIALYPEDGSTMATLMSHADAAMHQVKEGSRNGFQFFTPSVQERISRHLRLSNALHKALKGNEFKLLYQPQMELVTNRIIGAEALLRWDSAELGSVSPGEFIAVAEANGLVIPIGDWVLRQALRDAGTWVRPAGQDGAPPLTVSVNISAVQFRNSDLAGRILTILAEEQLPPARLELELTESVTLDDPEKALLLMDRLYHEGIQIAIDDFGTGYSSLSYLKRIRAHKLKIDQSFVRGLATDRDDHAIVLTIINLARTLGLRTIAEGVETPEQMELLRRAGCDEIQGYWIGRPMSSEAFRQLPL</sequence>
<dbReference type="Pfam" id="PF00990">
    <property type="entry name" value="GGDEF"/>
    <property type="match status" value="1"/>
</dbReference>
<dbReference type="EMBL" id="PVWP01000011">
    <property type="protein sequence ID" value="PSB36221.1"/>
    <property type="molecule type" value="Genomic_DNA"/>
</dbReference>
<dbReference type="SUPFAM" id="SSF53850">
    <property type="entry name" value="Periplasmic binding protein-like II"/>
    <property type="match status" value="1"/>
</dbReference>
<dbReference type="InterPro" id="IPR000014">
    <property type="entry name" value="PAS"/>
</dbReference>
<proteinExistence type="predicted"/>
<feature type="domain" description="PAS" evidence="2">
    <location>
        <begin position="630"/>
        <end position="701"/>
    </location>
</feature>
<keyword evidence="7" id="KW-1185">Reference proteome</keyword>
<dbReference type="NCBIfam" id="TIGR00254">
    <property type="entry name" value="GGDEF"/>
    <property type="match status" value="1"/>
</dbReference>
<feature type="domain" description="PAC" evidence="3">
    <location>
        <begin position="706"/>
        <end position="764"/>
    </location>
</feature>
<feature type="domain" description="PAS" evidence="2">
    <location>
        <begin position="323"/>
        <end position="393"/>
    </location>
</feature>
<dbReference type="Gene3D" id="3.30.70.270">
    <property type="match status" value="1"/>
</dbReference>
<evidence type="ECO:0000313" key="7">
    <source>
        <dbReference type="Proteomes" id="UP000238218"/>
    </source>
</evidence>
<dbReference type="Gene3D" id="3.20.20.450">
    <property type="entry name" value="EAL domain"/>
    <property type="match status" value="1"/>
</dbReference>
<comment type="caution">
    <text evidence="6">The sequence shown here is derived from an EMBL/GenBank/DDBJ whole genome shotgun (WGS) entry which is preliminary data.</text>
</comment>
<feature type="domain" description="GGDEF" evidence="5">
    <location>
        <begin position="796"/>
        <end position="928"/>
    </location>
</feature>
<dbReference type="InterPro" id="IPR001633">
    <property type="entry name" value="EAL_dom"/>
</dbReference>
<evidence type="ECO:0000259" key="4">
    <source>
        <dbReference type="PROSITE" id="PS50883"/>
    </source>
</evidence>
<dbReference type="Pfam" id="PF00563">
    <property type="entry name" value="EAL"/>
    <property type="match status" value="1"/>
</dbReference>
<feature type="coiled-coil region" evidence="1">
    <location>
        <begin position="613"/>
        <end position="640"/>
    </location>
</feature>
<name>A0ABX5F4C4_9CHRO</name>
<dbReference type="InterPro" id="IPR000160">
    <property type="entry name" value="GGDEF_dom"/>
</dbReference>
<dbReference type="Pfam" id="PF08448">
    <property type="entry name" value="PAS_4"/>
    <property type="match status" value="1"/>
</dbReference>
<evidence type="ECO:0000259" key="5">
    <source>
        <dbReference type="PROSITE" id="PS50887"/>
    </source>
</evidence>
<dbReference type="PROSITE" id="PS50112">
    <property type="entry name" value="PAS"/>
    <property type="match status" value="2"/>
</dbReference>
<reference evidence="6 7" key="2">
    <citation type="submission" date="2018-03" db="EMBL/GenBank/DDBJ databases">
        <title>The ancient ancestry and fast evolution of plastids.</title>
        <authorList>
            <person name="Moore K.R."/>
            <person name="Magnabosco C."/>
            <person name="Momper L."/>
            <person name="Gold D.A."/>
            <person name="Bosak T."/>
            <person name="Fournier G.P."/>
        </authorList>
    </citation>
    <scope>NUCLEOTIDE SEQUENCE [LARGE SCALE GENOMIC DNA]</scope>
    <source>
        <strain evidence="6 7">CCALA 015</strain>
    </source>
</reference>
<dbReference type="PROSITE" id="PS50887">
    <property type="entry name" value="GGDEF"/>
    <property type="match status" value="1"/>
</dbReference>
<keyword evidence="1" id="KW-0175">Coiled coil</keyword>
<dbReference type="InterPro" id="IPR035965">
    <property type="entry name" value="PAS-like_dom_sf"/>
</dbReference>
<dbReference type="Gene3D" id="3.30.450.40">
    <property type="match status" value="1"/>
</dbReference>
<dbReference type="SUPFAM" id="SSF55785">
    <property type="entry name" value="PYP-like sensor domain (PAS domain)"/>
    <property type="match status" value="2"/>
</dbReference>
<dbReference type="PANTHER" id="PTHR44757:SF2">
    <property type="entry name" value="BIOFILM ARCHITECTURE MAINTENANCE PROTEIN MBAA"/>
    <property type="match status" value="1"/>
</dbReference>